<dbReference type="OrthoDB" id="10338448at2759"/>
<feature type="signal peptide" evidence="1">
    <location>
        <begin position="1"/>
        <end position="36"/>
    </location>
</feature>
<comment type="caution">
    <text evidence="2">The sequence shown here is derived from an EMBL/GenBank/DDBJ whole genome shotgun (WGS) entry which is preliminary data.</text>
</comment>
<proteinExistence type="predicted"/>
<evidence type="ECO:0000313" key="3">
    <source>
        <dbReference type="Proteomes" id="UP000186817"/>
    </source>
</evidence>
<dbReference type="Proteomes" id="UP000186817">
    <property type="component" value="Unassembled WGS sequence"/>
</dbReference>
<protein>
    <submittedName>
        <fullName evidence="2">Uncharacterized protein</fullName>
    </submittedName>
</protein>
<reference evidence="2 3" key="1">
    <citation type="submission" date="2016-02" db="EMBL/GenBank/DDBJ databases">
        <title>Genome analysis of coral dinoflagellate symbionts highlights evolutionary adaptations to a symbiotic lifestyle.</title>
        <authorList>
            <person name="Aranda M."/>
            <person name="Li Y."/>
            <person name="Liew Y.J."/>
            <person name="Baumgarten S."/>
            <person name="Simakov O."/>
            <person name="Wilson M."/>
            <person name="Piel J."/>
            <person name="Ashoor H."/>
            <person name="Bougouffa S."/>
            <person name="Bajic V.B."/>
            <person name="Ryu T."/>
            <person name="Ravasi T."/>
            <person name="Bayer T."/>
            <person name="Micklem G."/>
            <person name="Kim H."/>
            <person name="Bhak J."/>
            <person name="Lajeunesse T.C."/>
            <person name="Voolstra C.R."/>
        </authorList>
    </citation>
    <scope>NUCLEOTIDE SEQUENCE [LARGE SCALE GENOMIC DNA]</scope>
    <source>
        <strain evidence="2 3">CCMP2467</strain>
    </source>
</reference>
<keyword evidence="3" id="KW-1185">Reference proteome</keyword>
<dbReference type="EMBL" id="LSRX01006823">
    <property type="protein sequence ID" value="OLP72970.1"/>
    <property type="molecule type" value="Genomic_DNA"/>
</dbReference>
<feature type="chain" id="PRO_5012389875" evidence="1">
    <location>
        <begin position="37"/>
        <end position="94"/>
    </location>
</feature>
<evidence type="ECO:0000313" key="2">
    <source>
        <dbReference type="EMBL" id="OLP72970.1"/>
    </source>
</evidence>
<name>A0A1Q9BQM8_SYMMI</name>
<organism evidence="2 3">
    <name type="scientific">Symbiodinium microadriaticum</name>
    <name type="common">Dinoflagellate</name>
    <name type="synonym">Zooxanthella microadriatica</name>
    <dbReference type="NCBI Taxonomy" id="2951"/>
    <lineage>
        <taxon>Eukaryota</taxon>
        <taxon>Sar</taxon>
        <taxon>Alveolata</taxon>
        <taxon>Dinophyceae</taxon>
        <taxon>Suessiales</taxon>
        <taxon>Symbiodiniaceae</taxon>
        <taxon>Symbiodinium</taxon>
    </lineage>
</organism>
<gene>
    <name evidence="2" type="ORF">AK812_SmicGene47987</name>
</gene>
<evidence type="ECO:0000256" key="1">
    <source>
        <dbReference type="SAM" id="SignalP"/>
    </source>
</evidence>
<accession>A0A1Q9BQM8</accession>
<dbReference type="AlphaFoldDB" id="A0A1Q9BQM8"/>
<keyword evidence="1" id="KW-0732">Signal</keyword>
<sequence>MDHSPRQQTCGAGVSLAVHLSRWLATLLALNETIYGMVQEGLGDNSVRRINGNVKFLWEHCDVFPAADFSVFALEGLGKWQVYFPADYMKPWLI</sequence>